<dbReference type="AlphaFoldDB" id="A0A6S6WFP4"/>
<reference evidence="1" key="1">
    <citation type="submission" date="2021-02" db="EMBL/GenBank/DDBJ databases">
        <authorList>
            <person name="Syme A R."/>
            <person name="Syme A R."/>
            <person name="Moolhuijzen P."/>
        </authorList>
    </citation>
    <scope>NUCLEOTIDE SEQUENCE</scope>
    <source>
        <strain evidence="1">W1-1</strain>
    </source>
</reference>
<proteinExistence type="predicted"/>
<sequence>MKLILLSLLPAALAANPIYFTNDGWGKPTKFNSDACQNNPAVHYFCATPATTTGKNPNSWAFPHRRENCVLADTQGNACKWRGADGIIICC</sequence>
<accession>A0A6S6WFP4</accession>
<name>A0A6S6WFP4_9PLEO</name>
<dbReference type="EMBL" id="HG992987">
    <property type="protein sequence ID" value="CAE7214364.1"/>
    <property type="molecule type" value="Genomic_DNA"/>
</dbReference>
<organism evidence="1 2">
    <name type="scientific">Pyrenophora teres f. teres</name>
    <dbReference type="NCBI Taxonomy" id="97479"/>
    <lineage>
        <taxon>Eukaryota</taxon>
        <taxon>Fungi</taxon>
        <taxon>Dikarya</taxon>
        <taxon>Ascomycota</taxon>
        <taxon>Pezizomycotina</taxon>
        <taxon>Dothideomycetes</taxon>
        <taxon>Pleosporomycetidae</taxon>
        <taxon>Pleosporales</taxon>
        <taxon>Pleosporineae</taxon>
        <taxon>Pleosporaceae</taxon>
        <taxon>Pyrenophora</taxon>
    </lineage>
</organism>
<evidence type="ECO:0000313" key="2">
    <source>
        <dbReference type="Proteomes" id="UP000472372"/>
    </source>
</evidence>
<evidence type="ECO:0000313" key="1">
    <source>
        <dbReference type="EMBL" id="CAE7214364.1"/>
    </source>
</evidence>
<gene>
    <name evidence="1" type="ORF">PTTW11_10544</name>
</gene>
<protein>
    <submittedName>
        <fullName evidence="1">Uncharacterized protein</fullName>
    </submittedName>
</protein>
<dbReference type="Proteomes" id="UP000472372">
    <property type="component" value="Chromosome 11"/>
</dbReference>